<keyword evidence="7" id="KW-0999">Mitochondrion inner membrane</keyword>
<dbReference type="PANTHER" id="PTHR11432:SF3">
    <property type="entry name" value="NADH-UBIQUINONE OXIDOREDUCTASE CHAIN 1"/>
    <property type="match status" value="1"/>
</dbReference>
<dbReference type="HAMAP" id="MF_01350">
    <property type="entry name" value="NDH1_NuoH"/>
    <property type="match status" value="1"/>
</dbReference>
<feature type="transmembrane region" description="Helical" evidence="14">
    <location>
        <begin position="229"/>
        <end position="250"/>
    </location>
</feature>
<feature type="transmembrane region" description="Helical" evidence="14">
    <location>
        <begin position="181"/>
        <end position="200"/>
    </location>
</feature>
<proteinExistence type="inferred from homology"/>
<dbReference type="EMBL" id="FJ478174">
    <property type="protein sequence ID" value="ACJ69706.1"/>
    <property type="molecule type" value="Genomic_DNA"/>
</dbReference>
<dbReference type="PANTHER" id="PTHR11432">
    <property type="entry name" value="NADH DEHYDROGENASE SUBUNIT 1"/>
    <property type="match status" value="1"/>
</dbReference>
<evidence type="ECO:0000256" key="1">
    <source>
        <dbReference type="ARBA" id="ARBA00003257"/>
    </source>
</evidence>
<keyword evidence="11 14" id="KW-0472">Membrane</keyword>
<comment type="function">
    <text evidence="1">Core subunit of the mitochondrial membrane respiratory chain NADH dehydrogenase (Complex I) that is believed to belong to the minimal assembly required for catalysis. Complex I functions in the transfer of electrons from NADH to the respiratory chain. The immediate electron acceptor for the enzyme is believed to be ubiquinone.</text>
</comment>
<geneLocation type="mitochondrion" evidence="15"/>
<keyword evidence="12" id="KW-0520">NAD</keyword>
<keyword evidence="6 12" id="KW-0812">Transmembrane</keyword>
<dbReference type="Pfam" id="PF00146">
    <property type="entry name" value="NADHdh"/>
    <property type="match status" value="1"/>
</dbReference>
<feature type="transmembrane region" description="Helical" evidence="14">
    <location>
        <begin position="149"/>
        <end position="169"/>
    </location>
</feature>
<feature type="transmembrane region" description="Helical" evidence="14">
    <location>
        <begin position="287"/>
        <end position="312"/>
    </location>
</feature>
<dbReference type="EC" id="7.1.1.2" evidence="13"/>
<keyword evidence="5" id="KW-0813">Transport</keyword>
<keyword evidence="8 14" id="KW-1133">Transmembrane helix</keyword>
<evidence type="ECO:0000256" key="7">
    <source>
        <dbReference type="ARBA" id="ARBA00022792"/>
    </source>
</evidence>
<name>C4NCF5_ORUOC</name>
<feature type="transmembrane region" description="Helical" evidence="14">
    <location>
        <begin position="77"/>
        <end position="97"/>
    </location>
</feature>
<dbReference type="GO" id="GO:0009060">
    <property type="term" value="P:aerobic respiration"/>
    <property type="evidence" value="ECO:0007669"/>
    <property type="project" value="TreeGrafter"/>
</dbReference>
<accession>C4NCF5</accession>
<evidence type="ECO:0000256" key="14">
    <source>
        <dbReference type="SAM" id="Phobius"/>
    </source>
</evidence>
<reference evidence="15" key="1">
    <citation type="journal article" date="2009" name="Mol. Biol. Evol.">
        <title>Characterization of 67 mitochondrial tRNA gene rearrangements in the Hymenoptera suggests that mitochondrial tRNA gene position is selectively neutral.</title>
        <authorList>
            <person name="Dowton M."/>
            <person name="Cameron S.L."/>
            <person name="Dowavic J.I."/>
            <person name="Austin A.D."/>
            <person name="Whiting M.F."/>
        </authorList>
    </citation>
    <scope>NUCLEOTIDE SEQUENCE</scope>
</reference>
<gene>
    <name evidence="15" type="primary">ND1</name>
</gene>
<protein>
    <recommendedName>
        <fullName evidence="4 13">NADH-ubiquinone oxidoreductase chain 1</fullName>
        <ecNumber evidence="13">7.1.1.2</ecNumber>
    </recommendedName>
</protein>
<comment type="similarity">
    <text evidence="3 12">Belongs to the complex I subunit 1 family.</text>
</comment>
<evidence type="ECO:0000256" key="6">
    <source>
        <dbReference type="ARBA" id="ARBA00022692"/>
    </source>
</evidence>
<feature type="transmembrane region" description="Helical" evidence="14">
    <location>
        <begin position="256"/>
        <end position="275"/>
    </location>
</feature>
<evidence type="ECO:0000256" key="9">
    <source>
        <dbReference type="ARBA" id="ARBA00023075"/>
    </source>
</evidence>
<feature type="transmembrane region" description="Helical" evidence="14">
    <location>
        <begin position="109"/>
        <end position="128"/>
    </location>
</feature>
<dbReference type="GO" id="GO:0008137">
    <property type="term" value="F:NADH dehydrogenase (ubiquinone) activity"/>
    <property type="evidence" value="ECO:0007669"/>
    <property type="project" value="UniProtKB-EC"/>
</dbReference>
<dbReference type="RefSeq" id="YP_002889408.1">
    <property type="nucleotide sequence ID" value="NC_012689.1"/>
</dbReference>
<evidence type="ECO:0000256" key="8">
    <source>
        <dbReference type="ARBA" id="ARBA00022989"/>
    </source>
</evidence>
<dbReference type="GeneID" id="7872317"/>
<comment type="catalytic activity">
    <reaction evidence="13">
        <text>a ubiquinone + NADH + 5 H(+)(in) = a ubiquinol + NAD(+) + 4 H(+)(out)</text>
        <dbReference type="Rhea" id="RHEA:29091"/>
        <dbReference type="Rhea" id="RHEA-COMP:9565"/>
        <dbReference type="Rhea" id="RHEA-COMP:9566"/>
        <dbReference type="ChEBI" id="CHEBI:15378"/>
        <dbReference type="ChEBI" id="CHEBI:16389"/>
        <dbReference type="ChEBI" id="CHEBI:17976"/>
        <dbReference type="ChEBI" id="CHEBI:57540"/>
        <dbReference type="ChEBI" id="CHEBI:57945"/>
        <dbReference type="EC" id="7.1.1.2"/>
    </reaction>
</comment>
<dbReference type="PROSITE" id="PS00668">
    <property type="entry name" value="COMPLEX1_ND1_2"/>
    <property type="match status" value="1"/>
</dbReference>
<sequence length="313" mass="36498">MSYNLILILSMMVTYVEVVLGVMISLAFFTLLERSVLGLIQARKGPNKVGMVGIIQPMSDAIKLFSSENFNILQSNYYLYLMSPVMSLIVMLIIWISMPLKFNMMNMSLGVLFFLCISSISVYFLMMMGWSSNSVYSLLGSLRSISQTISYEVGMFMMILMIIMITESYSFFDMYIYQKNIWFVFIFYPLFIMLTITMLAELNRTPFDFSEGESELVSGFNVEYMSGSFAMIFMSEYGMILFMSFVLGMVFFGADFFFFFFYIKVVILGYMFIWVRGTFSRFRYDKLMCLAWMWFLPLVMFMISIGLGILIWL</sequence>
<evidence type="ECO:0000313" key="15">
    <source>
        <dbReference type="EMBL" id="ACJ69706.1"/>
    </source>
</evidence>
<dbReference type="CTD" id="4535"/>
<feature type="transmembrane region" description="Helical" evidence="14">
    <location>
        <begin position="6"/>
        <end position="32"/>
    </location>
</feature>
<evidence type="ECO:0000256" key="13">
    <source>
        <dbReference type="RuleBase" id="RU000473"/>
    </source>
</evidence>
<dbReference type="GO" id="GO:0005743">
    <property type="term" value="C:mitochondrial inner membrane"/>
    <property type="evidence" value="ECO:0007669"/>
    <property type="project" value="UniProtKB-SubCell"/>
</dbReference>
<evidence type="ECO:0000256" key="2">
    <source>
        <dbReference type="ARBA" id="ARBA00004448"/>
    </source>
</evidence>
<comment type="subcellular location">
    <subcellularLocation>
        <location evidence="2 12">Mitochondrion inner membrane</location>
        <topology evidence="2 12">Multi-pass membrane protein</topology>
    </subcellularLocation>
</comment>
<dbReference type="InterPro" id="IPR001694">
    <property type="entry name" value="NADH_UbQ_OxRdtase_su1/FPO"/>
</dbReference>
<evidence type="ECO:0000256" key="10">
    <source>
        <dbReference type="ARBA" id="ARBA00023128"/>
    </source>
</evidence>
<keyword evidence="9 13" id="KW-0830">Ubiquinone</keyword>
<dbReference type="AlphaFoldDB" id="C4NCF5"/>
<evidence type="ECO:0000256" key="4">
    <source>
        <dbReference type="ARBA" id="ARBA00021009"/>
    </source>
</evidence>
<keyword evidence="10 13" id="KW-0496">Mitochondrion</keyword>
<evidence type="ECO:0000256" key="12">
    <source>
        <dbReference type="RuleBase" id="RU000471"/>
    </source>
</evidence>
<reference evidence="15" key="2">
    <citation type="journal article" date="2009" name="Mol. Phylogenet. Evol.">
        <title>Phylogenetic approaches for the analysis of mitochondrial genome sequence data in the Hymenoptera--a lineage with both rapidly and slowly evolving mitochondrial genomes.</title>
        <authorList>
            <person name="Dowton M."/>
            <person name="Cameron S.L."/>
            <person name="Austin A.D."/>
            <person name="Whiting M.F."/>
        </authorList>
    </citation>
    <scope>NUCLEOTIDE SEQUENCE</scope>
</reference>
<organism evidence="15">
    <name type="scientific">Orussus occidentalis</name>
    <name type="common">Parasitic wood wasp</name>
    <dbReference type="NCBI Taxonomy" id="576952"/>
    <lineage>
        <taxon>Eukaryota</taxon>
        <taxon>Metazoa</taxon>
        <taxon>Ecdysozoa</taxon>
        <taxon>Arthropoda</taxon>
        <taxon>Hexapoda</taxon>
        <taxon>Insecta</taxon>
        <taxon>Pterygota</taxon>
        <taxon>Neoptera</taxon>
        <taxon>Endopterygota</taxon>
        <taxon>Hymenoptera</taxon>
        <taxon>Orussoidea</taxon>
        <taxon>Orussidae</taxon>
        <taxon>Orussus</taxon>
    </lineage>
</organism>
<evidence type="ECO:0000256" key="11">
    <source>
        <dbReference type="ARBA" id="ARBA00023136"/>
    </source>
</evidence>
<evidence type="ECO:0000256" key="3">
    <source>
        <dbReference type="ARBA" id="ARBA00010535"/>
    </source>
</evidence>
<dbReference type="GO" id="GO:0003954">
    <property type="term" value="F:NADH dehydrogenase activity"/>
    <property type="evidence" value="ECO:0007669"/>
    <property type="project" value="TreeGrafter"/>
</dbReference>
<evidence type="ECO:0000256" key="5">
    <source>
        <dbReference type="ARBA" id="ARBA00022448"/>
    </source>
</evidence>
<dbReference type="InterPro" id="IPR018086">
    <property type="entry name" value="NADH_UbQ_OxRdtase_su1_CS"/>
</dbReference>